<feature type="transmembrane region" description="Helical" evidence="1">
    <location>
        <begin position="53"/>
        <end position="71"/>
    </location>
</feature>
<dbReference type="Proteomes" id="UP000549617">
    <property type="component" value="Unassembled WGS sequence"/>
</dbReference>
<protein>
    <submittedName>
        <fullName evidence="2">Uncharacterized protein</fullName>
    </submittedName>
</protein>
<reference evidence="2 3" key="1">
    <citation type="submission" date="2020-08" db="EMBL/GenBank/DDBJ databases">
        <title>Genomic Encyclopedia of Type Strains, Phase IV (KMG-IV): sequencing the most valuable type-strain genomes for metagenomic binning, comparative biology and taxonomic classification.</title>
        <authorList>
            <person name="Goeker M."/>
        </authorList>
    </citation>
    <scope>NUCLEOTIDE SEQUENCE [LARGE SCALE GENOMIC DNA]</scope>
    <source>
        <strain evidence="2 3">DSM 25079</strain>
    </source>
</reference>
<gene>
    <name evidence="2" type="ORF">FHS49_002416</name>
</gene>
<keyword evidence="1" id="KW-0812">Transmembrane</keyword>
<dbReference type="AlphaFoldDB" id="A0A7W9AIN5"/>
<evidence type="ECO:0000256" key="1">
    <source>
        <dbReference type="SAM" id="Phobius"/>
    </source>
</evidence>
<sequence length="142" mass="15833">MSLTKIDSWIGRTLFVPPIIKLCQITRQSQFAIARLFWFIAALDGFYRAETLVSSVLFGVLSLIMMLTASLRADMPTNSSVGFRMLAVAFFLMDVVTGLATGTWRGIEFWIFVMIAEYAGSIRTIPPRESRKKAVKSVKAGT</sequence>
<feature type="transmembrane region" description="Helical" evidence="1">
    <location>
        <begin position="83"/>
        <end position="101"/>
    </location>
</feature>
<dbReference type="EMBL" id="JACIJC010000004">
    <property type="protein sequence ID" value="MBB5686392.1"/>
    <property type="molecule type" value="Genomic_DNA"/>
</dbReference>
<comment type="caution">
    <text evidence="2">The sequence shown here is derived from an EMBL/GenBank/DDBJ whole genome shotgun (WGS) entry which is preliminary data.</text>
</comment>
<keyword evidence="1" id="KW-1133">Transmembrane helix</keyword>
<name>A0A7W9AIN5_9SPHN</name>
<accession>A0A7W9AIN5</accession>
<proteinExistence type="predicted"/>
<keyword evidence="1" id="KW-0472">Membrane</keyword>
<organism evidence="2 3">
    <name type="scientific">Sphingobium boeckii</name>
    <dbReference type="NCBI Taxonomy" id="1082345"/>
    <lineage>
        <taxon>Bacteria</taxon>
        <taxon>Pseudomonadati</taxon>
        <taxon>Pseudomonadota</taxon>
        <taxon>Alphaproteobacteria</taxon>
        <taxon>Sphingomonadales</taxon>
        <taxon>Sphingomonadaceae</taxon>
        <taxon>Sphingobium</taxon>
    </lineage>
</organism>
<evidence type="ECO:0000313" key="3">
    <source>
        <dbReference type="Proteomes" id="UP000549617"/>
    </source>
</evidence>
<keyword evidence="3" id="KW-1185">Reference proteome</keyword>
<dbReference type="RefSeq" id="WP_184018795.1">
    <property type="nucleotide sequence ID" value="NZ_JACIJC010000004.1"/>
</dbReference>
<evidence type="ECO:0000313" key="2">
    <source>
        <dbReference type="EMBL" id="MBB5686392.1"/>
    </source>
</evidence>